<organism evidence="2 3">
    <name type="scientific">Salinithrix halophila</name>
    <dbReference type="NCBI Taxonomy" id="1485204"/>
    <lineage>
        <taxon>Bacteria</taxon>
        <taxon>Bacillati</taxon>
        <taxon>Bacillota</taxon>
        <taxon>Bacilli</taxon>
        <taxon>Bacillales</taxon>
        <taxon>Thermoactinomycetaceae</taxon>
        <taxon>Salinithrix</taxon>
    </lineage>
</organism>
<reference evidence="3" key="1">
    <citation type="journal article" date="2019" name="Int. J. Syst. Evol. Microbiol.">
        <title>The Global Catalogue of Microorganisms (GCM) 10K type strain sequencing project: providing services to taxonomists for standard genome sequencing and annotation.</title>
        <authorList>
            <consortium name="The Broad Institute Genomics Platform"/>
            <consortium name="The Broad Institute Genome Sequencing Center for Infectious Disease"/>
            <person name="Wu L."/>
            <person name="Ma J."/>
        </authorList>
    </citation>
    <scope>NUCLEOTIDE SEQUENCE [LARGE SCALE GENOMIC DNA]</scope>
    <source>
        <strain evidence="3">IBRC-M 10813</strain>
    </source>
</reference>
<gene>
    <name evidence="2" type="ORF">ACFOUO_15485</name>
</gene>
<comment type="caution">
    <text evidence="2">The sequence shown here is derived from an EMBL/GenBank/DDBJ whole genome shotgun (WGS) entry which is preliminary data.</text>
</comment>
<dbReference type="RefSeq" id="WP_380706024.1">
    <property type="nucleotide sequence ID" value="NZ_JBHSAP010000018.1"/>
</dbReference>
<proteinExistence type="predicted"/>
<keyword evidence="1" id="KW-0472">Membrane</keyword>
<feature type="transmembrane region" description="Helical" evidence="1">
    <location>
        <begin position="76"/>
        <end position="93"/>
    </location>
</feature>
<feature type="transmembrane region" description="Helical" evidence="1">
    <location>
        <begin position="47"/>
        <end position="69"/>
    </location>
</feature>
<name>A0ABV8JGR2_9BACL</name>
<dbReference type="Proteomes" id="UP001595843">
    <property type="component" value="Unassembled WGS sequence"/>
</dbReference>
<accession>A0ABV8JGR2</accession>
<keyword evidence="3" id="KW-1185">Reference proteome</keyword>
<evidence type="ECO:0000313" key="2">
    <source>
        <dbReference type="EMBL" id="MFC4078201.1"/>
    </source>
</evidence>
<protein>
    <recommendedName>
        <fullName evidence="4">UDP-N-acetylmuramyl pentapeptide phosphotransferase/UDP-N-acetylglucosamine-1-phosphate transferase</fullName>
    </recommendedName>
</protein>
<dbReference type="EMBL" id="JBHSAP010000018">
    <property type="protein sequence ID" value="MFC4078201.1"/>
    <property type="molecule type" value="Genomic_DNA"/>
</dbReference>
<feature type="transmembrane region" description="Helical" evidence="1">
    <location>
        <begin position="194"/>
        <end position="215"/>
    </location>
</feature>
<feature type="transmembrane region" description="Helical" evidence="1">
    <location>
        <begin position="227"/>
        <end position="249"/>
    </location>
</feature>
<evidence type="ECO:0008006" key="4">
    <source>
        <dbReference type="Google" id="ProtNLM"/>
    </source>
</evidence>
<keyword evidence="1" id="KW-1133">Transmembrane helix</keyword>
<keyword evidence="1" id="KW-0812">Transmembrane</keyword>
<sequence length="281" mass="30391">MTGIWSLLLLFLSYIAGRAAIPAGREFLFTHGVHAPNYRGERIPTSFGGYLVLLLTGLSLLNFAVIRFLPLFSQSLLLASLFASVGVAFLGWLDDTLGSHQDRGFRGHFRSMLREGRLTTGVLKAAGGGITAAVAAVVTAGSGMEWVIHTLFIALMTNWLNLLDLRPGRCLKFYLAGGILLYIVGFFAPNTPVFVPLLGLAAAIFRLDLAGRLMLGDSGANLLGLQLGMWAAVVLPFWLTGVLTILLGIGHYLSETVSLTRIIESNRWLSYLDGLGRRGVK</sequence>
<evidence type="ECO:0000313" key="3">
    <source>
        <dbReference type="Proteomes" id="UP001595843"/>
    </source>
</evidence>
<evidence type="ECO:0000256" key="1">
    <source>
        <dbReference type="SAM" id="Phobius"/>
    </source>
</evidence>